<sequence length="296" mass="33990">MERIIQQRRVVWYSIIRYISNVVKGEIINIGIVMSIPSSGEVKYQILTPKNSKFKAILNSKVDEKTYKLSHDIFIHILKSVDNNNLSFGLNPSSETFINQFVSQNLPKGFVFSDVRFAKSSNVDLLFNNLLEEYVGSKFLNEELGSNSMVVKKKAIQLISKKDNLDKLIKKNIKIKPVKELPKSYSIDFGYKLNHGLEFIQSAPDKITSSYDWLERMSFITDNYSKADKFTLVYNSLSESNIDGTLDQMINYLTSKDERVIAYDIFSSQGEQSFNEELINIEKYAQPVEELEKVLA</sequence>
<dbReference type="InterPro" id="IPR021398">
    <property type="entry name" value="DUF3037"/>
</dbReference>
<proteinExistence type="predicted"/>
<dbReference type="Proteomes" id="UP000516696">
    <property type="component" value="Chromosome"/>
</dbReference>
<evidence type="ECO:0000313" key="2">
    <source>
        <dbReference type="Proteomes" id="UP000516696"/>
    </source>
</evidence>
<dbReference type="Pfam" id="PF11236">
    <property type="entry name" value="DUF3037"/>
    <property type="match status" value="1"/>
</dbReference>
<gene>
    <name evidence="1" type="ORF">EGM181_07030</name>
</gene>
<reference evidence="1 2" key="1">
    <citation type="submission" date="2020-03" db="EMBL/GenBank/DDBJ databases">
        <title>Characterization of ganglioside-mimicking enterococci.</title>
        <authorList>
            <person name="Patry R.T."/>
            <person name="Nothaft H."/>
            <person name="Bridger R."/>
            <person name="Shajahan A."/>
            <person name="Huynh S."/>
            <person name="Sanchez S."/>
            <person name="Azadi P."/>
            <person name="Cooper K."/>
            <person name="Miller W.G."/>
            <person name="Parker C.T."/>
            <person name="Wells L."/>
            <person name="Szymanski C.M."/>
        </authorList>
    </citation>
    <scope>NUCLEOTIDE SEQUENCE [LARGE SCALE GENOMIC DNA]</scope>
    <source>
        <strain evidence="1 2">EGM181</strain>
    </source>
</reference>
<dbReference type="AlphaFoldDB" id="A0AAE7MP66"/>
<evidence type="ECO:0000313" key="1">
    <source>
        <dbReference type="EMBL" id="QOG27013.1"/>
    </source>
</evidence>
<protein>
    <submittedName>
        <fullName evidence="1">DUF3037 domain-containing protein</fullName>
    </submittedName>
</protein>
<dbReference type="EMBL" id="CP050485">
    <property type="protein sequence ID" value="QOG27013.1"/>
    <property type="molecule type" value="Genomic_DNA"/>
</dbReference>
<accession>A0AAE7MP66</accession>
<dbReference type="RefSeq" id="WP_010726923.1">
    <property type="nucleotide sequence ID" value="NZ_CP050485.1"/>
</dbReference>
<organism evidence="1 2">
    <name type="scientific">Enterococcus gallinarum</name>
    <dbReference type="NCBI Taxonomy" id="1353"/>
    <lineage>
        <taxon>Bacteria</taxon>
        <taxon>Bacillati</taxon>
        <taxon>Bacillota</taxon>
        <taxon>Bacilli</taxon>
        <taxon>Lactobacillales</taxon>
        <taxon>Enterococcaceae</taxon>
        <taxon>Enterococcus</taxon>
    </lineage>
</organism>
<name>A0AAE7MP66_ENTGA</name>